<proteinExistence type="predicted"/>
<dbReference type="HOGENOM" id="CLU_2983006_0_0_1"/>
<dbReference type="EMBL" id="FN595233">
    <property type="protein sequence ID" value="CBI21560.3"/>
    <property type="molecule type" value="Genomic_DNA"/>
</dbReference>
<keyword evidence="2" id="KW-1185">Reference proteome</keyword>
<name>D7SWB1_VITVI</name>
<dbReference type="Proteomes" id="UP000009183">
    <property type="component" value="Chromosome 7"/>
</dbReference>
<gene>
    <name evidence="1" type="ordered locus">VIT_07s0031g02100</name>
</gene>
<reference evidence="2" key="1">
    <citation type="journal article" date="2007" name="Nature">
        <title>The grapevine genome sequence suggests ancestral hexaploidization in major angiosperm phyla.</title>
        <authorList>
            <consortium name="The French-Italian Public Consortium for Grapevine Genome Characterization."/>
            <person name="Jaillon O."/>
            <person name="Aury J.-M."/>
            <person name="Noel B."/>
            <person name="Policriti A."/>
            <person name="Clepet C."/>
            <person name="Casagrande A."/>
            <person name="Choisne N."/>
            <person name="Aubourg S."/>
            <person name="Vitulo N."/>
            <person name="Jubin C."/>
            <person name="Vezzi A."/>
            <person name="Legeai F."/>
            <person name="Hugueney P."/>
            <person name="Dasilva C."/>
            <person name="Horner D."/>
            <person name="Mica E."/>
            <person name="Jublot D."/>
            <person name="Poulain J."/>
            <person name="Bruyere C."/>
            <person name="Billault A."/>
            <person name="Segurens B."/>
            <person name="Gouyvenoux M."/>
            <person name="Ugarte E."/>
            <person name="Cattonaro F."/>
            <person name="Anthouard V."/>
            <person name="Vico V."/>
            <person name="Del Fabbro C."/>
            <person name="Alaux M."/>
            <person name="Di Gaspero G."/>
            <person name="Dumas V."/>
            <person name="Felice N."/>
            <person name="Paillard S."/>
            <person name="Juman I."/>
            <person name="Moroldo M."/>
            <person name="Scalabrin S."/>
            <person name="Canaguier A."/>
            <person name="Le Clainche I."/>
            <person name="Malacrida G."/>
            <person name="Durand E."/>
            <person name="Pesole G."/>
            <person name="Laucou V."/>
            <person name="Chatelet P."/>
            <person name="Merdinoglu D."/>
            <person name="Delledonne M."/>
            <person name="Pezzotti M."/>
            <person name="Lecharny A."/>
            <person name="Scarpelli C."/>
            <person name="Artiguenave F."/>
            <person name="Pe M.E."/>
            <person name="Valle G."/>
            <person name="Morgante M."/>
            <person name="Caboche M."/>
            <person name="Adam-Blondon A.-F."/>
            <person name="Weissenbach J."/>
            <person name="Quetier F."/>
            <person name="Wincker P."/>
        </authorList>
    </citation>
    <scope>NUCLEOTIDE SEQUENCE [LARGE SCALE GENOMIC DNA]</scope>
    <source>
        <strain evidence="2">cv. Pinot noir / PN40024</strain>
    </source>
</reference>
<sequence length="58" mass="6830">MFRLATLGYLDHPHSFGAEGFTYGRTQSFLSEDQTNYIRFACKFSFITCYCVAIKYRR</sequence>
<dbReference type="InParanoid" id="D7SWB1"/>
<accession>D7SWB1</accession>
<protein>
    <submittedName>
        <fullName evidence="1">Uncharacterized protein</fullName>
    </submittedName>
</protein>
<evidence type="ECO:0000313" key="1">
    <source>
        <dbReference type="EMBL" id="CBI21560.3"/>
    </source>
</evidence>
<dbReference type="AlphaFoldDB" id="D7SWB1"/>
<evidence type="ECO:0000313" key="2">
    <source>
        <dbReference type="Proteomes" id="UP000009183"/>
    </source>
</evidence>
<organism evidence="1 2">
    <name type="scientific">Vitis vinifera</name>
    <name type="common">Grape</name>
    <dbReference type="NCBI Taxonomy" id="29760"/>
    <lineage>
        <taxon>Eukaryota</taxon>
        <taxon>Viridiplantae</taxon>
        <taxon>Streptophyta</taxon>
        <taxon>Embryophyta</taxon>
        <taxon>Tracheophyta</taxon>
        <taxon>Spermatophyta</taxon>
        <taxon>Magnoliopsida</taxon>
        <taxon>eudicotyledons</taxon>
        <taxon>Gunneridae</taxon>
        <taxon>Pentapetalae</taxon>
        <taxon>rosids</taxon>
        <taxon>Vitales</taxon>
        <taxon>Vitaceae</taxon>
        <taxon>Viteae</taxon>
        <taxon>Vitis</taxon>
    </lineage>
</organism>
<dbReference type="PaxDb" id="29760-VIT_07s0031g02100.t01"/>